<reference evidence="1 2" key="2">
    <citation type="submission" date="2018-11" db="EMBL/GenBank/DDBJ databases">
        <authorList>
            <consortium name="Pathogen Informatics"/>
        </authorList>
    </citation>
    <scope>NUCLEOTIDE SEQUENCE [LARGE SCALE GENOMIC DNA]</scope>
    <source>
        <strain evidence="1">Dakar</strain>
        <strain evidence="2">Dakar, Senegal</strain>
    </source>
</reference>
<reference evidence="3" key="1">
    <citation type="submission" date="2016-06" db="UniProtKB">
        <authorList>
            <consortium name="WormBaseParasite"/>
        </authorList>
    </citation>
    <scope>IDENTIFICATION</scope>
</reference>
<accession>A0A183KEH3</accession>
<dbReference type="EMBL" id="UZAK01035857">
    <property type="protein sequence ID" value="VDP52589.1"/>
    <property type="molecule type" value="Genomic_DNA"/>
</dbReference>
<dbReference type="Proteomes" id="UP000279833">
    <property type="component" value="Unassembled WGS sequence"/>
</dbReference>
<sequence length="60" mass="7111">MITIISGRCCATTITIRISSMSYICRIFHHTTNSTTNRYIIYNIITMTTIHCRIHRRIRH</sequence>
<name>A0A183KEH3_9TREM</name>
<keyword evidence="2" id="KW-1185">Reference proteome</keyword>
<protein>
    <submittedName>
        <fullName evidence="3">Secreted protein</fullName>
    </submittedName>
</protein>
<organism evidence="3">
    <name type="scientific">Schistosoma curassoni</name>
    <dbReference type="NCBI Taxonomy" id="6186"/>
    <lineage>
        <taxon>Eukaryota</taxon>
        <taxon>Metazoa</taxon>
        <taxon>Spiralia</taxon>
        <taxon>Lophotrochozoa</taxon>
        <taxon>Platyhelminthes</taxon>
        <taxon>Trematoda</taxon>
        <taxon>Digenea</taxon>
        <taxon>Strigeidida</taxon>
        <taxon>Schistosomatoidea</taxon>
        <taxon>Schistosomatidae</taxon>
        <taxon>Schistosoma</taxon>
    </lineage>
</organism>
<evidence type="ECO:0000313" key="2">
    <source>
        <dbReference type="Proteomes" id="UP000279833"/>
    </source>
</evidence>
<proteinExistence type="predicted"/>
<evidence type="ECO:0000313" key="1">
    <source>
        <dbReference type="EMBL" id="VDP52589.1"/>
    </source>
</evidence>
<dbReference type="AlphaFoldDB" id="A0A183KEH3"/>
<dbReference type="WBParaSite" id="SCUD_0001341901-mRNA-1">
    <property type="protein sequence ID" value="SCUD_0001341901-mRNA-1"/>
    <property type="gene ID" value="SCUD_0001341901"/>
</dbReference>
<evidence type="ECO:0000313" key="3">
    <source>
        <dbReference type="WBParaSite" id="SCUD_0001341901-mRNA-1"/>
    </source>
</evidence>
<gene>
    <name evidence="1" type="ORF">SCUD_LOCUS13416</name>
</gene>